<dbReference type="AlphaFoldDB" id="A0A1X2G6H3"/>
<dbReference type="Proteomes" id="UP000242146">
    <property type="component" value="Unassembled WGS sequence"/>
</dbReference>
<dbReference type="PANTHER" id="PTHR28153:SF1">
    <property type="entry name" value="DUF4484 DOMAIN-CONTAINING PROTEIN"/>
    <property type="match status" value="1"/>
</dbReference>
<reference evidence="1 2" key="1">
    <citation type="submission" date="2016-07" db="EMBL/GenBank/DDBJ databases">
        <title>Pervasive Adenine N6-methylation of Active Genes in Fungi.</title>
        <authorList>
            <consortium name="DOE Joint Genome Institute"/>
            <person name="Mondo S.J."/>
            <person name="Dannebaum R.O."/>
            <person name="Kuo R.C."/>
            <person name="Labutti K."/>
            <person name="Haridas S."/>
            <person name="Kuo A."/>
            <person name="Salamov A."/>
            <person name="Ahrendt S.R."/>
            <person name="Lipzen A."/>
            <person name="Sullivan W."/>
            <person name="Andreopoulos W.B."/>
            <person name="Clum A."/>
            <person name="Lindquist E."/>
            <person name="Daum C."/>
            <person name="Ramamoorthy G.K."/>
            <person name="Gryganskyi A."/>
            <person name="Culley D."/>
            <person name="Magnuson J.K."/>
            <person name="James T.Y."/>
            <person name="O'Malley M.A."/>
            <person name="Stajich J.E."/>
            <person name="Spatafora J.W."/>
            <person name="Visel A."/>
            <person name="Grigoriev I.V."/>
        </authorList>
    </citation>
    <scope>NUCLEOTIDE SEQUENCE [LARGE SCALE GENOMIC DNA]</scope>
    <source>
        <strain evidence="1 2">NRRL 3301</strain>
    </source>
</reference>
<accession>A0A1X2G6H3</accession>
<dbReference type="InterPro" id="IPR018626">
    <property type="entry name" value="LCHN/Anr2"/>
</dbReference>
<dbReference type="EMBL" id="MCGT01000038">
    <property type="protein sequence ID" value="ORX46306.1"/>
    <property type="molecule type" value="Genomic_DNA"/>
</dbReference>
<keyword evidence="2" id="KW-1185">Reference proteome</keyword>
<dbReference type="InterPro" id="IPR053056">
    <property type="entry name" value="Lipid_Metab_Assoc_Protein"/>
</dbReference>
<dbReference type="GO" id="GO:0005811">
    <property type="term" value="C:lipid droplet"/>
    <property type="evidence" value="ECO:0007669"/>
    <property type="project" value="TreeGrafter"/>
</dbReference>
<evidence type="ECO:0000313" key="2">
    <source>
        <dbReference type="Proteomes" id="UP000242146"/>
    </source>
</evidence>
<sequence length="574" mass="64552">MIVVMTENIEDIKALFFVRFHYQRGNELAWQYPPDAELKGVEYQAICSGLHLVENDVIYFSRECDYGMAVFKKTNIEQERGALMHALGVICSHQHLLWKHIPFLREQLGRPDLITDQLEIQKDWVDYFQLSQQSAKQEPIHPLVTQQLPSQYLQPFDTMHTLITSYLATVMSYPESNSLSHDDPASSTMDLLSTFGPNIFAIWKSILARQRVMLIGSAPPMQRLCHFVHILSISSQLPSSVGFSVLPPRVKFNVGINEIDVMEMDMGTSYIACTSDTIFDIKTKLYDTLVRIPSPESASSHQYHTVNGFISNSNQKYAAITRSVFPLSQADIAHYQILCQHIPNLPAHPTLPSSSKTSLMNSDYSLYKCAAWLSGCGDMLQHVIFTEPPSKFRDSYHALISPIGSIHAMNTTIGNSPLAAQQVIDEIHIPSNDRDATDPNAHNLQGPLSQSLSEMSKPFTFHSESKPHLEHFIPCLFQLMSHHILSMLQSIIVAYDNQQMGPQPIVQIGLRDIIHLGLDPRSDQPFLMTLGRLYFDREIKLSCLRDISACTICSCSSGCCLSSQQNDGHGDLEI</sequence>
<proteinExistence type="predicted"/>
<protein>
    <recommendedName>
        <fullName evidence="3">UDENN domain-containing protein</fullName>
    </recommendedName>
</protein>
<gene>
    <name evidence="1" type="ORF">DM01DRAFT_1386276</name>
</gene>
<dbReference type="STRING" id="101127.A0A1X2G6H3"/>
<evidence type="ECO:0008006" key="3">
    <source>
        <dbReference type="Google" id="ProtNLM"/>
    </source>
</evidence>
<dbReference type="Pfam" id="PF09804">
    <property type="entry name" value="DENND11"/>
    <property type="match status" value="1"/>
</dbReference>
<dbReference type="PANTHER" id="PTHR28153">
    <property type="entry name" value="PROTEIN, PUTATIVE-RELATED"/>
    <property type="match status" value="1"/>
</dbReference>
<comment type="caution">
    <text evidence="1">The sequence shown here is derived from an EMBL/GenBank/DDBJ whole genome shotgun (WGS) entry which is preliminary data.</text>
</comment>
<name>A0A1X2G6H3_9FUNG</name>
<evidence type="ECO:0000313" key="1">
    <source>
        <dbReference type="EMBL" id="ORX46306.1"/>
    </source>
</evidence>
<dbReference type="OrthoDB" id="2152680at2759"/>
<organism evidence="1 2">
    <name type="scientific">Hesseltinella vesiculosa</name>
    <dbReference type="NCBI Taxonomy" id="101127"/>
    <lineage>
        <taxon>Eukaryota</taxon>
        <taxon>Fungi</taxon>
        <taxon>Fungi incertae sedis</taxon>
        <taxon>Mucoromycota</taxon>
        <taxon>Mucoromycotina</taxon>
        <taxon>Mucoromycetes</taxon>
        <taxon>Mucorales</taxon>
        <taxon>Cunninghamellaceae</taxon>
        <taxon>Hesseltinella</taxon>
    </lineage>
</organism>